<dbReference type="InterPro" id="IPR017853">
    <property type="entry name" value="GH"/>
</dbReference>
<comment type="similarity">
    <text evidence="2">Belongs to the glycosyl hydrolase 36 family.</text>
</comment>
<evidence type="ECO:0000256" key="4">
    <source>
        <dbReference type="ARBA" id="ARBA00022801"/>
    </source>
</evidence>
<feature type="domain" description="Glycosyl hydrolase family 36 N-terminal" evidence="8">
    <location>
        <begin position="27"/>
        <end position="280"/>
    </location>
</feature>
<reference evidence="9 10" key="1">
    <citation type="submission" date="2022-08" db="EMBL/GenBank/DDBJ databases">
        <title>Aerococcaceae sp. nov isolated from spoiled eye mask.</title>
        <authorList>
            <person name="Zhou G."/>
            <person name="Xie X.-B."/>
            <person name="Shi Q.-S."/>
            <person name="Wang Y.-S."/>
            <person name="Wen X."/>
            <person name="Peng H."/>
            <person name="Yang X.-J."/>
            <person name="Tao H.-B."/>
            <person name="Huang X.-M."/>
        </authorList>
    </citation>
    <scope>NUCLEOTIDE SEQUENCE [LARGE SCALE GENOMIC DNA]</scope>
    <source>
        <strain evidence="10">DM20194951</strain>
    </source>
</reference>
<dbReference type="SUPFAM" id="SSF51445">
    <property type="entry name" value="(Trans)glycosidases"/>
    <property type="match status" value="1"/>
</dbReference>
<accession>A0ABY5P9S1</accession>
<dbReference type="InterPro" id="IPR000111">
    <property type="entry name" value="Glyco_hydro_27/36_CS"/>
</dbReference>
<gene>
    <name evidence="9" type="ORF">NRE15_05500</name>
</gene>
<dbReference type="InterPro" id="IPR031705">
    <property type="entry name" value="Glyco_hydro_36_C"/>
</dbReference>
<organism evidence="9 10">
    <name type="scientific">Fundicoccus culcitae</name>
    <dbReference type="NCBI Taxonomy" id="2969821"/>
    <lineage>
        <taxon>Bacteria</taxon>
        <taxon>Bacillati</taxon>
        <taxon>Bacillota</taxon>
        <taxon>Bacilli</taxon>
        <taxon>Lactobacillales</taxon>
        <taxon>Aerococcaceae</taxon>
        <taxon>Fundicoccus</taxon>
    </lineage>
</organism>
<evidence type="ECO:0000256" key="2">
    <source>
        <dbReference type="ARBA" id="ARBA00006202"/>
    </source>
</evidence>
<dbReference type="Pfam" id="PF16875">
    <property type="entry name" value="Glyco_hydro_36N"/>
    <property type="match status" value="1"/>
</dbReference>
<evidence type="ECO:0000256" key="5">
    <source>
        <dbReference type="ARBA" id="ARBA00023295"/>
    </source>
</evidence>
<evidence type="ECO:0000256" key="6">
    <source>
        <dbReference type="PIRNR" id="PIRNR005536"/>
    </source>
</evidence>
<dbReference type="Proteomes" id="UP001315967">
    <property type="component" value="Chromosome"/>
</dbReference>
<dbReference type="InterPro" id="IPR002252">
    <property type="entry name" value="Glyco_hydro_36"/>
</dbReference>
<evidence type="ECO:0000313" key="9">
    <source>
        <dbReference type="EMBL" id="UUX35098.1"/>
    </source>
</evidence>
<dbReference type="InterPro" id="IPR031704">
    <property type="entry name" value="Glyco_hydro_36_N"/>
</dbReference>
<dbReference type="CDD" id="cd14791">
    <property type="entry name" value="GH36"/>
    <property type="match status" value="1"/>
</dbReference>
<dbReference type="RefSeq" id="WP_313794591.1">
    <property type="nucleotide sequence ID" value="NZ_CP102453.1"/>
</dbReference>
<keyword evidence="5 6" id="KW-0326">Glycosidase</keyword>
<dbReference type="InterPro" id="IPR038417">
    <property type="entry name" value="Alpga-gal_N_sf"/>
</dbReference>
<protein>
    <recommendedName>
        <fullName evidence="3 6">Alpha-galactosidase</fullName>
        <ecNumber evidence="3 6">3.2.1.22</ecNumber>
    </recommendedName>
</protein>
<dbReference type="Gene3D" id="2.60.40.1180">
    <property type="entry name" value="Golgi alpha-mannosidase II"/>
    <property type="match status" value="1"/>
</dbReference>
<dbReference type="Gene3D" id="2.70.98.60">
    <property type="entry name" value="alpha-galactosidase from lactobacil brevis"/>
    <property type="match status" value="1"/>
</dbReference>
<dbReference type="Gene3D" id="3.20.20.70">
    <property type="entry name" value="Aldolase class I"/>
    <property type="match status" value="1"/>
</dbReference>
<dbReference type="InterPro" id="IPR050985">
    <property type="entry name" value="Alpha-glycosidase_related"/>
</dbReference>
<keyword evidence="10" id="KW-1185">Reference proteome</keyword>
<dbReference type="PROSITE" id="PS00512">
    <property type="entry name" value="ALPHA_GALACTOSIDASE"/>
    <property type="match status" value="1"/>
</dbReference>
<dbReference type="InterPro" id="IPR013780">
    <property type="entry name" value="Glyco_hydro_b"/>
</dbReference>
<evidence type="ECO:0000313" key="10">
    <source>
        <dbReference type="Proteomes" id="UP001315967"/>
    </source>
</evidence>
<dbReference type="EC" id="3.2.1.22" evidence="3 6"/>
<dbReference type="Pfam" id="PF16874">
    <property type="entry name" value="Glyco_hydro_36C"/>
    <property type="match status" value="1"/>
</dbReference>
<dbReference type="GO" id="GO:0004557">
    <property type="term" value="F:alpha-galactosidase activity"/>
    <property type="evidence" value="ECO:0007669"/>
    <property type="project" value="UniProtKB-EC"/>
</dbReference>
<evidence type="ECO:0000259" key="8">
    <source>
        <dbReference type="Pfam" id="PF16875"/>
    </source>
</evidence>
<dbReference type="PANTHER" id="PTHR43053:SF3">
    <property type="entry name" value="ALPHA-GALACTOSIDASE C-RELATED"/>
    <property type="match status" value="1"/>
</dbReference>
<keyword evidence="4 6" id="KW-0378">Hydrolase</keyword>
<dbReference type="EMBL" id="CP102453">
    <property type="protein sequence ID" value="UUX35098.1"/>
    <property type="molecule type" value="Genomic_DNA"/>
</dbReference>
<dbReference type="PIRSF" id="PIRSF005536">
    <property type="entry name" value="Agal"/>
    <property type="match status" value="1"/>
</dbReference>
<name>A0ABY5P9S1_9LACT</name>
<dbReference type="InterPro" id="IPR013785">
    <property type="entry name" value="Aldolase_TIM"/>
</dbReference>
<dbReference type="Pfam" id="PF02065">
    <property type="entry name" value="Melibiase"/>
    <property type="match status" value="1"/>
</dbReference>
<proteinExistence type="inferred from homology"/>
<dbReference type="PANTHER" id="PTHR43053">
    <property type="entry name" value="GLYCOSIDASE FAMILY 31"/>
    <property type="match status" value="1"/>
</dbReference>
<dbReference type="PRINTS" id="PR00743">
    <property type="entry name" value="GLHYDRLASE36"/>
</dbReference>
<evidence type="ECO:0000256" key="3">
    <source>
        <dbReference type="ARBA" id="ARBA00012755"/>
    </source>
</evidence>
<feature type="domain" description="Glycosyl hydrolase family 36 C-terminal" evidence="7">
    <location>
        <begin position="644"/>
        <end position="716"/>
    </location>
</feature>
<comment type="catalytic activity">
    <reaction evidence="1 6">
        <text>Hydrolysis of terminal, non-reducing alpha-D-galactose residues in alpha-D-galactosides, including galactose oligosaccharides, galactomannans and galactolipids.</text>
        <dbReference type="EC" id="3.2.1.22"/>
    </reaction>
</comment>
<sequence length="722" mass="83081">MAIYAEDNLFFINSKGFSLILENYHEYLMVRHIGKKVQTYQHSNLLIDKDHSFSPAPFADNRNFSLDTQRQILGQHGLGDFRVPSIIIANDENQLSDFKFKDYTIFQGLPEEKTLPFPYDNSHTTQTIVFTLEDSILDLTLEIYFSIYEESSTISTHRKLINHSSNQYKIKKIDSFTIDLQPLDYQFITFQGAYGREKEMVIDSLKQGTHSISSTRGASGHSQSPSLIIGENKVNESYGECIAVQLMYSGNFHVTVQKNQLREIRVSTGIEPTLFEWRLDSNTDFVTPAVVINFSDAGLNQLTHISHDYILNHIMPHKFANQIRPILLNNWEATYFDFSYDKLINLAKVAKDVGIELFVLDDGWFGNRFDDNRALGDWFVNEEKLSGGLEQLITEIHNLGMQFGIWFEPEMISENSELYQAHPDWVIRAKDRNHIYSRNQLVLDLSNPEVVNFIKETLSHFLTAYDIDYVKWDMNRNITNVGNHFTLSENLMQSHKYMLGLYEILDYLTQKHPNVLFESCAGGGGRNDLGIMRYFPQVWTSDNTDAISRIQLQKDMTYLYPTIAMGAHVSAVPNHQTGRITPLETRNHIAMMGNLGYELDLTTMSADELLKIKQCIATYKTIRSTVQLGQLTRLETTHPTNEYANQFVSDEMVVLTYVKILSDVEFSESVIKLKDLDEKAYYVDQSNRVYSGEELTVIGITMPVNQQDFYSNQIIFNKIKEN</sequence>
<evidence type="ECO:0000256" key="1">
    <source>
        <dbReference type="ARBA" id="ARBA00001255"/>
    </source>
</evidence>
<evidence type="ECO:0000259" key="7">
    <source>
        <dbReference type="Pfam" id="PF16874"/>
    </source>
</evidence>